<organism evidence="2 3">
    <name type="scientific">Aquatica leii</name>
    <dbReference type="NCBI Taxonomy" id="1421715"/>
    <lineage>
        <taxon>Eukaryota</taxon>
        <taxon>Metazoa</taxon>
        <taxon>Ecdysozoa</taxon>
        <taxon>Arthropoda</taxon>
        <taxon>Hexapoda</taxon>
        <taxon>Insecta</taxon>
        <taxon>Pterygota</taxon>
        <taxon>Neoptera</taxon>
        <taxon>Endopterygota</taxon>
        <taxon>Coleoptera</taxon>
        <taxon>Polyphaga</taxon>
        <taxon>Elateriformia</taxon>
        <taxon>Elateroidea</taxon>
        <taxon>Lampyridae</taxon>
        <taxon>Luciolinae</taxon>
        <taxon>Aquatica</taxon>
    </lineage>
</organism>
<reference evidence="3" key="1">
    <citation type="submission" date="2023-01" db="EMBL/GenBank/DDBJ databases">
        <title>Key to firefly adult light organ development and bioluminescence: homeobox transcription factors regulate luciferase expression and transportation to peroxisome.</title>
        <authorList>
            <person name="Fu X."/>
        </authorList>
    </citation>
    <scope>NUCLEOTIDE SEQUENCE [LARGE SCALE GENOMIC DNA]</scope>
</reference>
<dbReference type="EMBL" id="JARPUR010000001">
    <property type="protein sequence ID" value="KAK4885603.1"/>
    <property type="molecule type" value="Genomic_DNA"/>
</dbReference>
<accession>A0AAN7QN47</accession>
<evidence type="ECO:0000256" key="1">
    <source>
        <dbReference type="SAM" id="MobiDB-lite"/>
    </source>
</evidence>
<dbReference type="PANTHER" id="PTHR33480">
    <property type="entry name" value="SET DOMAIN-CONTAINING PROTEIN-RELATED"/>
    <property type="match status" value="1"/>
</dbReference>
<keyword evidence="3" id="KW-1185">Reference proteome</keyword>
<protein>
    <submittedName>
        <fullName evidence="2">Uncharacterized protein</fullName>
    </submittedName>
</protein>
<dbReference type="Proteomes" id="UP001353858">
    <property type="component" value="Unassembled WGS sequence"/>
</dbReference>
<evidence type="ECO:0000313" key="2">
    <source>
        <dbReference type="EMBL" id="KAK4885603.1"/>
    </source>
</evidence>
<feature type="region of interest" description="Disordered" evidence="1">
    <location>
        <begin position="13"/>
        <end position="51"/>
    </location>
</feature>
<dbReference type="AlphaFoldDB" id="A0AAN7QN47"/>
<sequence length="453" mass="52167">MSKRSKRILKLALQENHNEEEKEDIEPTYSDRDFSINGDSDSSYVPPSDDDYSDDMNIFNLGIDEYNENATLNTQSPENRITTPIVVFSNSLNTATENTMAITHENNTDYNNYGSVDVEFEDNNNIEKLNGFLPQNKAALPLNKINSSLNKSNKNQDIFKSSFLIKNKYKKTVCKFCDDEVISKHFARHLERKHTEEKEVKEILSFEVKSKERKKLLLLLRNAGNLELAIRGHIIPKKRLSIQEVQENDYAICIYCKGYYKRLCLSRHMKKCFAKTSESNTGNYKRPLAESLVYSASQKQYGDILNKLAVKQLIFSKMQADIITSTAMNDILLILFGEDLLKKTKNKRSLYHISNKLRECSKFLLQMKQLGSYSDMLSTLKPEHFDNAIQATKNMSRYDVENRTFGAASLALHFGTTLKKLAELAEKLILRKKISLSVLNVEIRLTELERFKK</sequence>
<proteinExistence type="predicted"/>
<comment type="caution">
    <text evidence="2">The sequence shown here is derived from an EMBL/GenBank/DDBJ whole genome shotgun (WGS) entry which is preliminary data.</text>
</comment>
<evidence type="ECO:0000313" key="3">
    <source>
        <dbReference type="Proteomes" id="UP001353858"/>
    </source>
</evidence>
<name>A0AAN7QN47_9COLE</name>
<gene>
    <name evidence="2" type="ORF">RN001_001874</name>
</gene>
<dbReference type="PANTHER" id="PTHR33480:SF1">
    <property type="entry name" value="TYR RECOMBINASE DOMAIN-CONTAINING PROTEIN"/>
    <property type="match status" value="1"/>
</dbReference>